<dbReference type="AlphaFoldDB" id="A0A2R6WHB2"/>
<feature type="compositionally biased region" description="Polar residues" evidence="1">
    <location>
        <begin position="1"/>
        <end position="10"/>
    </location>
</feature>
<evidence type="ECO:0000313" key="2">
    <source>
        <dbReference type="EMBL" id="PTQ33242.1"/>
    </source>
</evidence>
<sequence length="100" mass="11130">MKEEPNTVTADNGGREQGVGVGDTRRSTVLYSTVVRSMEEGEVLEGDWKTGHRVGRRASSERRDLRRCPNLTLTLTGRNQTLSRWQNGRVESTEDTHGSG</sequence>
<feature type="compositionally biased region" description="Basic and acidic residues" evidence="1">
    <location>
        <begin position="91"/>
        <end position="100"/>
    </location>
</feature>
<keyword evidence="3" id="KW-1185">Reference proteome</keyword>
<dbReference type="EMBL" id="KZ772763">
    <property type="protein sequence ID" value="PTQ33242.1"/>
    <property type="molecule type" value="Genomic_DNA"/>
</dbReference>
<dbReference type="Proteomes" id="UP000244005">
    <property type="component" value="Unassembled WGS sequence"/>
</dbReference>
<reference evidence="3" key="1">
    <citation type="journal article" date="2017" name="Cell">
        <title>Insights into land plant evolution garnered from the Marchantia polymorpha genome.</title>
        <authorList>
            <person name="Bowman J.L."/>
            <person name="Kohchi T."/>
            <person name="Yamato K.T."/>
            <person name="Jenkins J."/>
            <person name="Shu S."/>
            <person name="Ishizaki K."/>
            <person name="Yamaoka S."/>
            <person name="Nishihama R."/>
            <person name="Nakamura Y."/>
            <person name="Berger F."/>
            <person name="Adam C."/>
            <person name="Aki S.S."/>
            <person name="Althoff F."/>
            <person name="Araki T."/>
            <person name="Arteaga-Vazquez M.A."/>
            <person name="Balasubrmanian S."/>
            <person name="Barry K."/>
            <person name="Bauer D."/>
            <person name="Boehm C.R."/>
            <person name="Briginshaw L."/>
            <person name="Caballero-Perez J."/>
            <person name="Catarino B."/>
            <person name="Chen F."/>
            <person name="Chiyoda S."/>
            <person name="Chovatia M."/>
            <person name="Davies K.M."/>
            <person name="Delmans M."/>
            <person name="Demura T."/>
            <person name="Dierschke T."/>
            <person name="Dolan L."/>
            <person name="Dorantes-Acosta A.E."/>
            <person name="Eklund D.M."/>
            <person name="Florent S.N."/>
            <person name="Flores-Sandoval E."/>
            <person name="Fujiyama A."/>
            <person name="Fukuzawa H."/>
            <person name="Galik B."/>
            <person name="Grimanelli D."/>
            <person name="Grimwood J."/>
            <person name="Grossniklaus U."/>
            <person name="Hamada T."/>
            <person name="Haseloff J."/>
            <person name="Hetherington A.J."/>
            <person name="Higo A."/>
            <person name="Hirakawa Y."/>
            <person name="Hundley H.N."/>
            <person name="Ikeda Y."/>
            <person name="Inoue K."/>
            <person name="Inoue S.I."/>
            <person name="Ishida S."/>
            <person name="Jia Q."/>
            <person name="Kakita M."/>
            <person name="Kanazawa T."/>
            <person name="Kawai Y."/>
            <person name="Kawashima T."/>
            <person name="Kennedy M."/>
            <person name="Kinose K."/>
            <person name="Kinoshita T."/>
            <person name="Kohara Y."/>
            <person name="Koide E."/>
            <person name="Komatsu K."/>
            <person name="Kopischke S."/>
            <person name="Kubo M."/>
            <person name="Kyozuka J."/>
            <person name="Lagercrantz U."/>
            <person name="Lin S.S."/>
            <person name="Lindquist E."/>
            <person name="Lipzen A.M."/>
            <person name="Lu C.W."/>
            <person name="De Luna E."/>
            <person name="Martienssen R.A."/>
            <person name="Minamino N."/>
            <person name="Mizutani M."/>
            <person name="Mizutani M."/>
            <person name="Mochizuki N."/>
            <person name="Monte I."/>
            <person name="Mosher R."/>
            <person name="Nagasaki H."/>
            <person name="Nakagami H."/>
            <person name="Naramoto S."/>
            <person name="Nishitani K."/>
            <person name="Ohtani M."/>
            <person name="Okamoto T."/>
            <person name="Okumura M."/>
            <person name="Phillips J."/>
            <person name="Pollak B."/>
            <person name="Reinders A."/>
            <person name="Rovekamp M."/>
            <person name="Sano R."/>
            <person name="Sawa S."/>
            <person name="Schmid M.W."/>
            <person name="Shirakawa M."/>
            <person name="Solano R."/>
            <person name="Spunde A."/>
            <person name="Suetsugu N."/>
            <person name="Sugano S."/>
            <person name="Sugiyama A."/>
            <person name="Sun R."/>
            <person name="Suzuki Y."/>
            <person name="Takenaka M."/>
            <person name="Takezawa D."/>
            <person name="Tomogane H."/>
            <person name="Tsuzuki M."/>
            <person name="Ueda T."/>
            <person name="Umeda M."/>
            <person name="Ward J.M."/>
            <person name="Watanabe Y."/>
            <person name="Yazaki K."/>
            <person name="Yokoyama R."/>
            <person name="Yoshitake Y."/>
            <person name="Yotsui I."/>
            <person name="Zachgo S."/>
            <person name="Schmutz J."/>
        </authorList>
    </citation>
    <scope>NUCLEOTIDE SEQUENCE [LARGE SCALE GENOMIC DNA]</scope>
    <source>
        <strain evidence="3">Tak-1</strain>
    </source>
</reference>
<evidence type="ECO:0000313" key="3">
    <source>
        <dbReference type="Proteomes" id="UP000244005"/>
    </source>
</evidence>
<name>A0A2R6WHB2_MARPO</name>
<gene>
    <name evidence="2" type="ORF">MARPO_0091s0086</name>
</gene>
<organism evidence="2 3">
    <name type="scientific">Marchantia polymorpha</name>
    <name type="common">Common liverwort</name>
    <name type="synonym">Marchantia aquatica</name>
    <dbReference type="NCBI Taxonomy" id="3197"/>
    <lineage>
        <taxon>Eukaryota</taxon>
        <taxon>Viridiplantae</taxon>
        <taxon>Streptophyta</taxon>
        <taxon>Embryophyta</taxon>
        <taxon>Marchantiophyta</taxon>
        <taxon>Marchantiopsida</taxon>
        <taxon>Marchantiidae</taxon>
        <taxon>Marchantiales</taxon>
        <taxon>Marchantiaceae</taxon>
        <taxon>Marchantia</taxon>
    </lineage>
</organism>
<dbReference type="Gramene" id="Mp6g20710.1">
    <property type="protein sequence ID" value="Mp6g20710.1.cds1"/>
    <property type="gene ID" value="Mp6g20710"/>
</dbReference>
<feature type="region of interest" description="Disordered" evidence="1">
    <location>
        <begin position="1"/>
        <end position="24"/>
    </location>
</feature>
<protein>
    <submittedName>
        <fullName evidence="2">Uncharacterized protein</fullName>
    </submittedName>
</protein>
<feature type="compositionally biased region" description="Polar residues" evidence="1">
    <location>
        <begin position="79"/>
        <end position="90"/>
    </location>
</feature>
<feature type="region of interest" description="Disordered" evidence="1">
    <location>
        <begin position="79"/>
        <end position="100"/>
    </location>
</feature>
<proteinExistence type="predicted"/>
<accession>A0A2R6WHB2</accession>
<evidence type="ECO:0000256" key="1">
    <source>
        <dbReference type="SAM" id="MobiDB-lite"/>
    </source>
</evidence>